<comment type="caution">
    <text evidence="2">The sequence shown here is derived from an EMBL/GenBank/DDBJ whole genome shotgun (WGS) entry which is preliminary data.</text>
</comment>
<dbReference type="Proteomes" id="UP000094570">
    <property type="component" value="Unassembled WGS sequence"/>
</dbReference>
<evidence type="ECO:0000259" key="1">
    <source>
        <dbReference type="Pfam" id="PF09820"/>
    </source>
</evidence>
<sequence>MKDLPLGVNDYKDLIKGNFIYVDKTKYIYELVKREKGIYFLSRPRRFGKSLLLSTLRCLFTGEKELFKDTWIYDKWDWQEYPVVYISLASGLFKTQSDLEEKMNNVLKFNAIQYDLDLSGNNIVSRFENLLMSLYGKTKKSIVVLIDEYEKPVLDNITNPEKAKEMREILRGFYSVLKDYTGIIRFLLITGLTKFTKMGVFSALNNLEDISFDEKYAQMLGYTHEEVIQYFDEYIQKYLQLTGLNKEDFLEMFREYYDGYSFDGIWYDEEGKDRRVYNPFAVLLFFSKMRFAPYWSESGAPSFVYEYLKKHGISKQELLEDKFSQSDFSAFEIEDNPPSMFLAQAGYLSLKLITDRTDPEPIYELYIPNTDVRKGLEKFILSIQNNIELTEVMRSSNELFKAIKYKDIEKMIGVLNTIYAKVSSRARKQIEKSGKEDKLTHLEAFYQSIMVSLFESTGVSVVSEEESAGGRADVVVKLNGLVYIIELKVDKSAKEALQQIKERGYYEPYKGKEVYLIGINVSSETGLICDWIYEKF</sequence>
<accession>A0A1E3G2F9</accession>
<dbReference type="InterPro" id="IPR027417">
    <property type="entry name" value="P-loop_NTPase"/>
</dbReference>
<dbReference type="Pfam" id="PF09820">
    <property type="entry name" value="AAA-ATPase_like"/>
    <property type="match status" value="1"/>
</dbReference>
<feature type="domain" description="AAA-ATPase-like" evidence="1">
    <location>
        <begin position="5"/>
        <end position="201"/>
    </location>
</feature>
<dbReference type="OrthoDB" id="42058at2"/>
<reference evidence="3" key="1">
    <citation type="submission" date="2016-04" db="EMBL/GenBank/DDBJ databases">
        <title>The genome sequence project of a novel Fervidobacterium isolate from a hot spring in Thailand.</title>
        <authorList>
            <person name="Gonzalez J.M."/>
            <person name="Cuecas A."/>
            <person name="Kanoksilapatham W."/>
        </authorList>
    </citation>
    <scope>NUCLEOTIDE SEQUENCE [LARGE SCALE GENOMIC DNA]</scope>
    <source>
        <strain evidence="3">FC2004</strain>
    </source>
</reference>
<keyword evidence="3" id="KW-1185">Reference proteome</keyword>
<dbReference type="InterPro" id="IPR018631">
    <property type="entry name" value="AAA-ATPase-like_dom"/>
</dbReference>
<organism evidence="2 3">
    <name type="scientific">Fervidobacterium thailandense</name>
    <dbReference type="NCBI Taxonomy" id="1008305"/>
    <lineage>
        <taxon>Bacteria</taxon>
        <taxon>Thermotogati</taxon>
        <taxon>Thermotogota</taxon>
        <taxon>Thermotogae</taxon>
        <taxon>Thermotogales</taxon>
        <taxon>Fervidobacteriaceae</taxon>
        <taxon>Fervidobacterium</taxon>
    </lineage>
</organism>
<evidence type="ECO:0000313" key="3">
    <source>
        <dbReference type="Proteomes" id="UP000094570"/>
    </source>
</evidence>
<dbReference type="EMBL" id="LWAF01000006">
    <property type="protein sequence ID" value="ODN30445.1"/>
    <property type="molecule type" value="Genomic_DNA"/>
</dbReference>
<name>A0A1E3G2F9_9BACT</name>
<dbReference type="PANTHER" id="PTHR34825:SF1">
    <property type="entry name" value="AAA-ATPASE-LIKE DOMAIN-CONTAINING PROTEIN"/>
    <property type="match status" value="1"/>
</dbReference>
<dbReference type="Pfam" id="PF08011">
    <property type="entry name" value="PDDEXK_9"/>
    <property type="match status" value="1"/>
</dbReference>
<evidence type="ECO:0000313" key="2">
    <source>
        <dbReference type="EMBL" id="ODN30445.1"/>
    </source>
</evidence>
<dbReference type="Gene3D" id="3.40.50.300">
    <property type="entry name" value="P-loop containing nucleotide triphosphate hydrolases"/>
    <property type="match status" value="1"/>
</dbReference>
<gene>
    <name evidence="2" type="ORF">A4H02_05270</name>
</gene>
<dbReference type="RefSeq" id="WP_069293128.1">
    <property type="nucleotide sequence ID" value="NZ_CP140110.1"/>
</dbReference>
<dbReference type="PANTHER" id="PTHR34825">
    <property type="entry name" value="CONSERVED PROTEIN, WITH A WEAK D-GALACTARATE DEHYDRATASE/ALTRONATE HYDROLASE DOMAIN"/>
    <property type="match status" value="1"/>
</dbReference>
<dbReference type="InterPro" id="IPR012547">
    <property type="entry name" value="PDDEXK_9"/>
</dbReference>
<protein>
    <recommendedName>
        <fullName evidence="1">AAA-ATPase-like domain-containing protein</fullName>
    </recommendedName>
</protein>
<dbReference type="AlphaFoldDB" id="A0A1E3G2F9"/>
<proteinExistence type="predicted"/>
<dbReference type="SUPFAM" id="SSF52540">
    <property type="entry name" value="P-loop containing nucleoside triphosphate hydrolases"/>
    <property type="match status" value="1"/>
</dbReference>